<dbReference type="Proteomes" id="UP000236370">
    <property type="component" value="Unassembled WGS sequence"/>
</dbReference>
<accession>A0A2J8IR83</accession>
<protein>
    <submittedName>
        <fullName evidence="2">CDR2 isoform 7</fullName>
    </submittedName>
</protein>
<feature type="compositionally biased region" description="Basic and acidic residues" evidence="1">
    <location>
        <begin position="37"/>
        <end position="46"/>
    </location>
</feature>
<evidence type="ECO:0000256" key="1">
    <source>
        <dbReference type="SAM" id="MobiDB-lite"/>
    </source>
</evidence>
<name>A0A2J8IR83_PANTR</name>
<evidence type="ECO:0000313" key="2">
    <source>
        <dbReference type="EMBL" id="PNI13011.1"/>
    </source>
</evidence>
<dbReference type="EMBL" id="NBAG03000621">
    <property type="protein sequence ID" value="PNI13011.1"/>
    <property type="molecule type" value="Genomic_DNA"/>
</dbReference>
<dbReference type="AlphaFoldDB" id="A0A2J8IR83"/>
<comment type="caution">
    <text evidence="2">The sequence shown here is derived from an EMBL/GenBank/DDBJ whole genome shotgun (WGS) entry which is preliminary data.</text>
</comment>
<gene>
    <name evidence="2" type="ORF">CK820_G0053862</name>
</gene>
<reference evidence="2 3" key="1">
    <citation type="submission" date="2017-12" db="EMBL/GenBank/DDBJ databases">
        <title>High-resolution comparative analysis of great ape genomes.</title>
        <authorList>
            <person name="Pollen A."/>
            <person name="Hastie A."/>
            <person name="Hormozdiari F."/>
            <person name="Dougherty M."/>
            <person name="Liu R."/>
            <person name="Chaisson M."/>
            <person name="Hoppe E."/>
            <person name="Hill C."/>
            <person name="Pang A."/>
            <person name="Hillier L."/>
            <person name="Baker C."/>
            <person name="Armstrong J."/>
            <person name="Shendure J."/>
            <person name="Paten B."/>
            <person name="Wilson R."/>
            <person name="Chao H."/>
            <person name="Schneider V."/>
            <person name="Ventura M."/>
            <person name="Kronenberg Z."/>
            <person name="Murali S."/>
            <person name="Gordon D."/>
            <person name="Cantsilieris S."/>
            <person name="Munson K."/>
            <person name="Nelson B."/>
            <person name="Raja A."/>
            <person name="Underwood J."/>
            <person name="Diekhans M."/>
            <person name="Fiddes I."/>
            <person name="Haussler D."/>
            <person name="Eichler E."/>
        </authorList>
    </citation>
    <scope>NUCLEOTIDE SEQUENCE [LARGE SCALE GENOMIC DNA]</scope>
    <source>
        <strain evidence="2">Yerkes chimp pedigree #C0471</strain>
    </source>
</reference>
<feature type="compositionally biased region" description="Polar residues" evidence="1">
    <location>
        <begin position="27"/>
        <end position="36"/>
    </location>
</feature>
<sequence>MLAENLVEEFEMKEDEPWYDHQDLQQVSDEASGTSTADERTTCKGL</sequence>
<proteinExistence type="predicted"/>
<organism evidence="2 3">
    <name type="scientific">Pan troglodytes</name>
    <name type="common">Chimpanzee</name>
    <dbReference type="NCBI Taxonomy" id="9598"/>
    <lineage>
        <taxon>Eukaryota</taxon>
        <taxon>Metazoa</taxon>
        <taxon>Chordata</taxon>
        <taxon>Craniata</taxon>
        <taxon>Vertebrata</taxon>
        <taxon>Euteleostomi</taxon>
        <taxon>Mammalia</taxon>
        <taxon>Eutheria</taxon>
        <taxon>Euarchontoglires</taxon>
        <taxon>Primates</taxon>
        <taxon>Haplorrhini</taxon>
        <taxon>Catarrhini</taxon>
        <taxon>Hominidae</taxon>
        <taxon>Pan</taxon>
    </lineage>
</organism>
<evidence type="ECO:0000313" key="3">
    <source>
        <dbReference type="Proteomes" id="UP000236370"/>
    </source>
</evidence>
<feature type="region of interest" description="Disordered" evidence="1">
    <location>
        <begin position="27"/>
        <end position="46"/>
    </location>
</feature>